<dbReference type="Pfam" id="PF17820">
    <property type="entry name" value="PDZ_6"/>
    <property type="match status" value="1"/>
</dbReference>
<dbReference type="EC" id="3.4.21.107" evidence="5"/>
<feature type="active site" description="Charge relay system" evidence="15">
    <location>
        <position position="211"/>
    </location>
</feature>
<feature type="binding site" evidence="16">
    <location>
        <position position="135"/>
    </location>
    <ligand>
        <name>substrate</name>
    </ligand>
</feature>
<dbReference type="FunFam" id="2.40.10.120:FF:000007">
    <property type="entry name" value="Periplasmic serine endoprotease DegP-like"/>
    <property type="match status" value="1"/>
</dbReference>
<evidence type="ECO:0000256" key="1">
    <source>
        <dbReference type="ARBA" id="ARBA00001772"/>
    </source>
</evidence>
<comment type="caution">
    <text evidence="19">The sequence shown here is derived from an EMBL/GenBank/DDBJ whole genome shotgun (WGS) entry which is preliminary data.</text>
</comment>
<feature type="signal peptide" evidence="17">
    <location>
        <begin position="1"/>
        <end position="26"/>
    </location>
</feature>
<dbReference type="InterPro" id="IPR001478">
    <property type="entry name" value="PDZ"/>
</dbReference>
<evidence type="ECO:0000259" key="18">
    <source>
        <dbReference type="PROSITE" id="PS50106"/>
    </source>
</evidence>
<protein>
    <recommendedName>
        <fullName evidence="6">Probable periplasmic serine endoprotease DegP-like</fullName>
        <ecNumber evidence="5">3.4.21.107</ecNumber>
    </recommendedName>
    <alternativeName>
        <fullName evidence="14">Protease Do</fullName>
    </alternativeName>
</protein>
<dbReference type="OrthoDB" id="9758917at2"/>
<evidence type="ECO:0000256" key="17">
    <source>
        <dbReference type="SAM" id="SignalP"/>
    </source>
</evidence>
<dbReference type="SMART" id="SM00228">
    <property type="entry name" value="PDZ"/>
    <property type="match status" value="2"/>
</dbReference>
<dbReference type="CDD" id="cd10839">
    <property type="entry name" value="cpPDZ1_DegP-like"/>
    <property type="match status" value="1"/>
</dbReference>
<organism evidence="19 20">
    <name type="scientific">Gammaproteobacteria bacterium LSUCC0057</name>
    <dbReference type="NCBI Taxonomy" id="2559237"/>
    <lineage>
        <taxon>Bacteria</taxon>
        <taxon>Pseudomonadati</taxon>
        <taxon>Pseudomonadota</taxon>
        <taxon>Gammaproteobacteria</taxon>
        <taxon>Cellvibrionales</taxon>
        <taxon>Porticoccaceae</taxon>
        <taxon>SAR92 clade</taxon>
    </lineage>
</organism>
<dbReference type="Proteomes" id="UP000298133">
    <property type="component" value="Unassembled WGS sequence"/>
</dbReference>
<dbReference type="InterPro" id="IPR011782">
    <property type="entry name" value="Pept_S1C_Do"/>
</dbReference>
<evidence type="ECO:0000256" key="9">
    <source>
        <dbReference type="ARBA" id="ARBA00022737"/>
    </source>
</evidence>
<dbReference type="GO" id="GO:0042597">
    <property type="term" value="C:periplasmic space"/>
    <property type="evidence" value="ECO:0007669"/>
    <property type="project" value="UniProtKB-SubCell"/>
</dbReference>
<evidence type="ECO:0000256" key="2">
    <source>
        <dbReference type="ARBA" id="ARBA00002610"/>
    </source>
</evidence>
<keyword evidence="10" id="KW-0574">Periplasm</keyword>
<feature type="domain" description="PDZ" evidence="18">
    <location>
        <begin position="370"/>
        <end position="420"/>
    </location>
</feature>
<evidence type="ECO:0000256" key="6">
    <source>
        <dbReference type="ARBA" id="ARBA00013958"/>
    </source>
</evidence>
<dbReference type="PANTHER" id="PTHR22939:SF130">
    <property type="entry name" value="PERIPLASMIC SERINE ENDOPROTEASE DEGP-LIKE-RELATED"/>
    <property type="match status" value="1"/>
</dbReference>
<dbReference type="PRINTS" id="PR00834">
    <property type="entry name" value="PROTEASES2C"/>
</dbReference>
<dbReference type="InterPro" id="IPR009003">
    <property type="entry name" value="Peptidase_S1_PA"/>
</dbReference>
<keyword evidence="9" id="KW-0677">Repeat</keyword>
<comment type="function">
    <text evidence="2">Might be efficient in the degradation of transiently denatured and unfolded proteins which accumulate in the periplasm following stress conditions.</text>
</comment>
<dbReference type="AlphaFoldDB" id="A0A4Y8UKD5"/>
<dbReference type="EMBL" id="SPIA01000001">
    <property type="protein sequence ID" value="TFH69306.1"/>
    <property type="molecule type" value="Genomic_DNA"/>
</dbReference>
<dbReference type="InterPro" id="IPR041489">
    <property type="entry name" value="PDZ_6"/>
</dbReference>
<dbReference type="Gene3D" id="2.30.42.10">
    <property type="match status" value="2"/>
</dbReference>
<proteinExistence type="inferred from homology"/>
<keyword evidence="12" id="KW-0720">Serine protease</keyword>
<reference evidence="19 20" key="1">
    <citation type="submission" date="2019-03" db="EMBL/GenBank/DDBJ databases">
        <title>Draft genome of Gammaproteobacteria bacterium LSUCC0057, a member of the SAR92 clade.</title>
        <authorList>
            <person name="Lanclos V.C."/>
            <person name="Doiron C."/>
            <person name="Henson M.W."/>
            <person name="Thrash J.C."/>
        </authorList>
    </citation>
    <scope>NUCLEOTIDE SEQUENCE [LARGE SCALE GENOMIC DNA]</scope>
    <source>
        <strain evidence="19 20">LSUCC0057</strain>
    </source>
</reference>
<name>A0A4Y8UKD5_9GAMM</name>
<feature type="chain" id="PRO_5039101162" description="Probable periplasmic serine endoprotease DegP-like" evidence="17">
    <location>
        <begin position="27"/>
        <end position="462"/>
    </location>
</feature>
<comment type="subcellular location">
    <subcellularLocation>
        <location evidence="3">Periplasm</location>
    </subcellularLocation>
</comment>
<dbReference type="InterPro" id="IPR001940">
    <property type="entry name" value="Peptidase_S1C"/>
</dbReference>
<feature type="binding site" evidence="16">
    <location>
        <position position="105"/>
    </location>
    <ligand>
        <name>substrate</name>
    </ligand>
</feature>
<dbReference type="PROSITE" id="PS50106">
    <property type="entry name" value="PDZ"/>
    <property type="match status" value="2"/>
</dbReference>
<evidence type="ECO:0000313" key="19">
    <source>
        <dbReference type="EMBL" id="TFH69306.1"/>
    </source>
</evidence>
<feature type="binding site" evidence="16">
    <location>
        <begin position="209"/>
        <end position="211"/>
    </location>
    <ligand>
        <name>substrate</name>
    </ligand>
</feature>
<evidence type="ECO:0000256" key="5">
    <source>
        <dbReference type="ARBA" id="ARBA00013035"/>
    </source>
</evidence>
<dbReference type="Gene3D" id="2.40.10.120">
    <property type="match status" value="1"/>
</dbReference>
<keyword evidence="8 17" id="KW-0732">Signal</keyword>
<keyword evidence="20" id="KW-1185">Reference proteome</keyword>
<evidence type="ECO:0000256" key="14">
    <source>
        <dbReference type="ARBA" id="ARBA00032850"/>
    </source>
</evidence>
<dbReference type="GO" id="GO:0004252">
    <property type="term" value="F:serine-type endopeptidase activity"/>
    <property type="evidence" value="ECO:0007669"/>
    <property type="project" value="InterPro"/>
</dbReference>
<evidence type="ECO:0000256" key="7">
    <source>
        <dbReference type="ARBA" id="ARBA00022670"/>
    </source>
</evidence>
<dbReference type="PANTHER" id="PTHR22939">
    <property type="entry name" value="SERINE PROTEASE FAMILY S1C HTRA-RELATED"/>
    <property type="match status" value="1"/>
</dbReference>
<dbReference type="GO" id="GO:0006508">
    <property type="term" value="P:proteolysis"/>
    <property type="evidence" value="ECO:0007669"/>
    <property type="project" value="UniProtKB-KW"/>
</dbReference>
<gene>
    <name evidence="19" type="ORF">E3W66_00610</name>
</gene>
<evidence type="ECO:0000256" key="11">
    <source>
        <dbReference type="ARBA" id="ARBA00022801"/>
    </source>
</evidence>
<accession>A0A4Y8UKD5</accession>
<evidence type="ECO:0000313" key="20">
    <source>
        <dbReference type="Proteomes" id="UP000298133"/>
    </source>
</evidence>
<feature type="active site" description="Charge relay system" evidence="15">
    <location>
        <position position="135"/>
    </location>
</feature>
<feature type="active site" description="Charge relay system" evidence="15">
    <location>
        <position position="105"/>
    </location>
</feature>
<comment type="similarity">
    <text evidence="4">Belongs to the peptidase S1C family.</text>
</comment>
<sequence>MIIAVRRLTVSAMAVLMLGYTLVANAELPNFADLIEEVSPAVVKINTVQKASPTASRSPFGGQQLPEIFRDFFERSQPPQRSRPAVSLGSGFVISADGYILTNHHVVEGADEIVVRFADRDEYTAEIVGSDRRSDLALLKIEAKNLPTLSFADSEKLRVGDWVVAIGSPFGLDYSATAGIVSAKGRSLPTERGENYVPFIQTDVAINPGNSGGPLFNLDGEVVGINSQIYSRSGGSIGLSFSIPAQVAQEVVAQLKAVGRVERGWLGVVMQDIDSALAQSLGLDRPRGALINAVEPDGPADKGGIQPGDVIVEFAGKAIVNSGDLPHVVGLIAPGERVAVELYREGKKRTLKVEVGALDDDGQQASRRDGSDRLGLLVEELDERQLRALQLRGGVVISEVSADSPAAAAELRPGDIIVRLGYSQLLTIDDYDRAVAQAPQQTPIYMVFYRQGRAISRTIIID</sequence>
<evidence type="ECO:0000256" key="16">
    <source>
        <dbReference type="PIRSR" id="PIRSR611782-2"/>
    </source>
</evidence>
<dbReference type="Pfam" id="PF13365">
    <property type="entry name" value="Trypsin_2"/>
    <property type="match status" value="1"/>
</dbReference>
<dbReference type="NCBIfam" id="TIGR02037">
    <property type="entry name" value="degP_htrA_DO"/>
    <property type="match status" value="1"/>
</dbReference>
<evidence type="ECO:0000256" key="4">
    <source>
        <dbReference type="ARBA" id="ARBA00010541"/>
    </source>
</evidence>
<dbReference type="SUPFAM" id="SSF50156">
    <property type="entry name" value="PDZ domain-like"/>
    <property type="match status" value="2"/>
</dbReference>
<evidence type="ECO:0000256" key="8">
    <source>
        <dbReference type="ARBA" id="ARBA00022729"/>
    </source>
</evidence>
<keyword evidence="13" id="KW-0346">Stress response</keyword>
<comment type="catalytic activity">
    <reaction evidence="1">
        <text>Acts on substrates that are at least partially unfolded. The cleavage site P1 residue is normally between a pair of hydrophobic residues, such as Val-|-Val.</text>
        <dbReference type="EC" id="3.4.21.107"/>
    </reaction>
</comment>
<evidence type="ECO:0000256" key="12">
    <source>
        <dbReference type="ARBA" id="ARBA00022825"/>
    </source>
</evidence>
<evidence type="ECO:0000256" key="13">
    <source>
        <dbReference type="ARBA" id="ARBA00023016"/>
    </source>
</evidence>
<evidence type="ECO:0000256" key="15">
    <source>
        <dbReference type="PIRSR" id="PIRSR611782-1"/>
    </source>
</evidence>
<dbReference type="Pfam" id="PF13180">
    <property type="entry name" value="PDZ_2"/>
    <property type="match status" value="1"/>
</dbReference>
<dbReference type="SUPFAM" id="SSF50494">
    <property type="entry name" value="Trypsin-like serine proteases"/>
    <property type="match status" value="1"/>
</dbReference>
<feature type="domain" description="PDZ" evidence="18">
    <location>
        <begin position="255"/>
        <end position="346"/>
    </location>
</feature>
<evidence type="ECO:0000256" key="3">
    <source>
        <dbReference type="ARBA" id="ARBA00004418"/>
    </source>
</evidence>
<keyword evidence="11" id="KW-0378">Hydrolase</keyword>
<dbReference type="InterPro" id="IPR036034">
    <property type="entry name" value="PDZ_sf"/>
</dbReference>
<evidence type="ECO:0000256" key="10">
    <source>
        <dbReference type="ARBA" id="ARBA00022764"/>
    </source>
</evidence>
<keyword evidence="7 19" id="KW-0645">Protease</keyword>